<evidence type="ECO:0000313" key="3">
    <source>
        <dbReference type="RefSeq" id="XP_034238454.1"/>
    </source>
</evidence>
<organism evidence="3">
    <name type="scientific">Thrips palmi</name>
    <name type="common">Melon thrips</name>
    <dbReference type="NCBI Taxonomy" id="161013"/>
    <lineage>
        <taxon>Eukaryota</taxon>
        <taxon>Metazoa</taxon>
        <taxon>Ecdysozoa</taxon>
        <taxon>Arthropoda</taxon>
        <taxon>Hexapoda</taxon>
        <taxon>Insecta</taxon>
        <taxon>Pterygota</taxon>
        <taxon>Neoptera</taxon>
        <taxon>Paraneoptera</taxon>
        <taxon>Thysanoptera</taxon>
        <taxon>Terebrantia</taxon>
        <taxon>Thripoidea</taxon>
        <taxon>Thripidae</taxon>
        <taxon>Thrips</taxon>
    </lineage>
</organism>
<proteinExistence type="predicted"/>
<name>A0A6P8ZL93_THRPL</name>
<sequence>MKVLCVLAAVLAVAAAAPAPGLLAGAPLLPKVQYGPSELTVVKQPHVVTETELQYRQVPVPVKTVAYTAPQVHLETDVIHAAPAVAYSAPAVAYSAPAVSYAAPSAVAYSAPAVAYAAPGALAYGAPLAHTIY</sequence>
<dbReference type="InParanoid" id="A0A6P8ZL93"/>
<evidence type="ECO:0000256" key="1">
    <source>
        <dbReference type="SAM" id="SignalP"/>
    </source>
</evidence>
<dbReference type="Proteomes" id="UP000515158">
    <property type="component" value="Unplaced"/>
</dbReference>
<protein>
    <submittedName>
        <fullName evidence="3">Cuticle protein 16.5-like</fullName>
    </submittedName>
</protein>
<evidence type="ECO:0000313" key="2">
    <source>
        <dbReference type="Proteomes" id="UP000515158"/>
    </source>
</evidence>
<dbReference type="GeneID" id="117643593"/>
<feature type="chain" id="PRO_5028395907" evidence="1">
    <location>
        <begin position="17"/>
        <end position="133"/>
    </location>
</feature>
<dbReference type="AlphaFoldDB" id="A0A6P8ZL93"/>
<keyword evidence="1" id="KW-0732">Signal</keyword>
<reference evidence="3" key="1">
    <citation type="submission" date="2025-08" db="UniProtKB">
        <authorList>
            <consortium name="RefSeq"/>
        </authorList>
    </citation>
    <scope>IDENTIFICATION</scope>
    <source>
        <tissue evidence="3">Total insect</tissue>
    </source>
</reference>
<accession>A0A6P8ZL93</accession>
<dbReference type="KEGG" id="tpal:117643593"/>
<keyword evidence="2" id="KW-1185">Reference proteome</keyword>
<dbReference type="OrthoDB" id="8195132at2759"/>
<gene>
    <name evidence="3" type="primary">LOC117643593</name>
</gene>
<feature type="signal peptide" evidence="1">
    <location>
        <begin position="1"/>
        <end position="16"/>
    </location>
</feature>
<dbReference type="RefSeq" id="XP_034238454.1">
    <property type="nucleotide sequence ID" value="XM_034382563.1"/>
</dbReference>